<dbReference type="Proteomes" id="UP001054945">
    <property type="component" value="Unassembled WGS sequence"/>
</dbReference>
<evidence type="ECO:0000313" key="2">
    <source>
        <dbReference type="EMBL" id="GIY92663.1"/>
    </source>
</evidence>
<name>A0AAV4XDX8_CAEEX</name>
<feature type="transmembrane region" description="Helical" evidence="1">
    <location>
        <begin position="12"/>
        <end position="30"/>
    </location>
</feature>
<proteinExistence type="predicted"/>
<keyword evidence="3" id="KW-1185">Reference proteome</keyword>
<keyword evidence="1" id="KW-0812">Transmembrane</keyword>
<evidence type="ECO:0000313" key="3">
    <source>
        <dbReference type="Proteomes" id="UP001054945"/>
    </source>
</evidence>
<reference evidence="2 3" key="1">
    <citation type="submission" date="2021-06" db="EMBL/GenBank/DDBJ databases">
        <title>Caerostris extrusa draft genome.</title>
        <authorList>
            <person name="Kono N."/>
            <person name="Arakawa K."/>
        </authorList>
    </citation>
    <scope>NUCLEOTIDE SEQUENCE [LARGE SCALE GENOMIC DNA]</scope>
</reference>
<comment type="caution">
    <text evidence="2">The sequence shown here is derived from an EMBL/GenBank/DDBJ whole genome shotgun (WGS) entry which is preliminary data.</text>
</comment>
<protein>
    <submittedName>
        <fullName evidence="2">Uncharacterized protein</fullName>
    </submittedName>
</protein>
<keyword evidence="1" id="KW-1133">Transmembrane helix</keyword>
<organism evidence="2 3">
    <name type="scientific">Caerostris extrusa</name>
    <name type="common">Bark spider</name>
    <name type="synonym">Caerostris bankana</name>
    <dbReference type="NCBI Taxonomy" id="172846"/>
    <lineage>
        <taxon>Eukaryota</taxon>
        <taxon>Metazoa</taxon>
        <taxon>Ecdysozoa</taxon>
        <taxon>Arthropoda</taxon>
        <taxon>Chelicerata</taxon>
        <taxon>Arachnida</taxon>
        <taxon>Araneae</taxon>
        <taxon>Araneomorphae</taxon>
        <taxon>Entelegynae</taxon>
        <taxon>Araneoidea</taxon>
        <taxon>Araneidae</taxon>
        <taxon>Caerostris</taxon>
    </lineage>
</organism>
<keyword evidence="1" id="KW-0472">Membrane</keyword>
<sequence>MSSRSMLDHPSVYVFGVWEVCWIILAYMSTSLGSMLEHPSVYVVWDMLDHPSEFLKLRMFTSKSSVYVHLGSIIRTQFGKIPCLCLE</sequence>
<accession>A0AAV4XDX8</accession>
<dbReference type="AlphaFoldDB" id="A0AAV4XDX8"/>
<gene>
    <name evidence="2" type="ORF">CEXT_675461</name>
</gene>
<evidence type="ECO:0000256" key="1">
    <source>
        <dbReference type="SAM" id="Phobius"/>
    </source>
</evidence>
<dbReference type="EMBL" id="BPLR01000178">
    <property type="protein sequence ID" value="GIY92663.1"/>
    <property type="molecule type" value="Genomic_DNA"/>
</dbReference>